<dbReference type="InterPro" id="IPR025746">
    <property type="entry name" value="PilX_N_dom"/>
</dbReference>
<feature type="domain" description="Type 4 fimbrial biogenesis protein PilX N-terminal" evidence="2">
    <location>
        <begin position="9"/>
        <end position="58"/>
    </location>
</feature>
<organism evidence="3">
    <name type="scientific">Thermohahella caldifontis</name>
    <dbReference type="NCBI Taxonomy" id="3142973"/>
    <lineage>
        <taxon>Bacteria</taxon>
        <taxon>Pseudomonadati</taxon>
        <taxon>Pseudomonadota</taxon>
        <taxon>Gammaproteobacteria</taxon>
        <taxon>Oceanospirillales</taxon>
        <taxon>Hahellaceae</taxon>
        <taxon>Thermohahella</taxon>
    </lineage>
</organism>
<dbReference type="Pfam" id="PF14341">
    <property type="entry name" value="PilX_N"/>
    <property type="match status" value="1"/>
</dbReference>
<accession>A0AB39UTI7</accession>
<gene>
    <name evidence="3" type="ORF">AAIA72_10760</name>
</gene>
<evidence type="ECO:0000259" key="1">
    <source>
        <dbReference type="Pfam" id="PF13681"/>
    </source>
</evidence>
<dbReference type="EMBL" id="CP154858">
    <property type="protein sequence ID" value="XDT71286.1"/>
    <property type="molecule type" value="Genomic_DNA"/>
</dbReference>
<dbReference type="AlphaFoldDB" id="A0AB39UTI7"/>
<proteinExistence type="predicted"/>
<dbReference type="InterPro" id="IPR025205">
    <property type="entry name" value="PilX/PilW_C"/>
</dbReference>
<sequence length="162" mass="17323">MTRTNLHQRGVVLIVVLLFLLALSLLAVSTTRSISDEERLAGYSRQDYQAFEAAEAALSAAERYLGGAALGKFEGKDGRYHYINAPAPAATQATLTDMVAVTAYTGTGTAHYMIEELAPTIGQPDSAASDQPYTERRVFRITARGSAPGSAAPVLLQATFIR</sequence>
<evidence type="ECO:0000313" key="3">
    <source>
        <dbReference type="EMBL" id="XDT71286.1"/>
    </source>
</evidence>
<evidence type="ECO:0000259" key="2">
    <source>
        <dbReference type="Pfam" id="PF14341"/>
    </source>
</evidence>
<reference evidence="3" key="1">
    <citation type="submission" date="2024-05" db="EMBL/GenBank/DDBJ databases">
        <title>Genome sequencing of novel strain.</title>
        <authorList>
            <person name="Ganbat D."/>
            <person name="Ganbat S."/>
            <person name="Lee S.-J."/>
        </authorList>
    </citation>
    <scope>NUCLEOTIDE SEQUENCE</scope>
    <source>
        <strain evidence="3">SMD15-11</strain>
    </source>
</reference>
<protein>
    <submittedName>
        <fullName evidence="3">PilX N-terminal domain-containing pilus assembly protein</fullName>
    </submittedName>
</protein>
<dbReference type="Pfam" id="PF13681">
    <property type="entry name" value="PilX"/>
    <property type="match status" value="1"/>
</dbReference>
<name>A0AB39UTI7_9GAMM</name>
<dbReference type="RefSeq" id="WP_369600322.1">
    <property type="nucleotide sequence ID" value="NZ_CP154858.1"/>
</dbReference>
<dbReference type="KEGG" id="tcd:AAIA72_10760"/>
<feature type="domain" description="PilX/PilW C-terminal" evidence="1">
    <location>
        <begin position="97"/>
        <end position="161"/>
    </location>
</feature>